<comment type="caution">
    <text evidence="1">The sequence shown here is derived from an EMBL/GenBank/DDBJ whole genome shotgun (WGS) entry which is preliminary data.</text>
</comment>
<evidence type="ECO:0000313" key="1">
    <source>
        <dbReference type="EMBL" id="MBC3832988.1"/>
    </source>
</evidence>
<evidence type="ECO:0000313" key="2">
    <source>
        <dbReference type="Proteomes" id="UP000643610"/>
    </source>
</evidence>
<protein>
    <submittedName>
        <fullName evidence="1">Uncharacterized protein</fullName>
    </submittedName>
</protein>
<organism evidence="1 2">
    <name type="scientific">Undibacterium amnicola</name>
    <dbReference type="NCBI Taxonomy" id="1834038"/>
    <lineage>
        <taxon>Bacteria</taxon>
        <taxon>Pseudomonadati</taxon>
        <taxon>Pseudomonadota</taxon>
        <taxon>Betaproteobacteria</taxon>
        <taxon>Burkholderiales</taxon>
        <taxon>Oxalobacteraceae</taxon>
        <taxon>Undibacterium</taxon>
    </lineage>
</organism>
<gene>
    <name evidence="1" type="ORF">H8K33_15875</name>
</gene>
<dbReference type="RefSeq" id="WP_186892028.1">
    <property type="nucleotide sequence ID" value="NZ_JACOFU010000007.1"/>
</dbReference>
<accession>A0ABR6XUE3</accession>
<proteinExistence type="predicted"/>
<dbReference type="EMBL" id="JACOFU010000007">
    <property type="protein sequence ID" value="MBC3832988.1"/>
    <property type="molecule type" value="Genomic_DNA"/>
</dbReference>
<reference evidence="1 2" key="1">
    <citation type="submission" date="2020-08" db="EMBL/GenBank/DDBJ databases">
        <title>Novel species isolated from subtropical streams in China.</title>
        <authorList>
            <person name="Lu H."/>
        </authorList>
    </citation>
    <scope>NUCLEOTIDE SEQUENCE [LARGE SCALE GENOMIC DNA]</scope>
    <source>
        <strain evidence="1 2">KCTC 52442</strain>
    </source>
</reference>
<dbReference type="Proteomes" id="UP000643610">
    <property type="component" value="Unassembled WGS sequence"/>
</dbReference>
<sequence length="312" mass="35316">MKNAEVKPLLPNEPRQLDWEKQSHLTSQFLRPVLGELERFLLALRATLDPQLSAEFPTKASKPYPLGQCLEISLAVKKRLEEISPGELQGDGAVAFNAIQQFSLNGGVIRQIWGDLRGQYFQNAFLFGDLYVDVSNDTVVATKPKVEILPFAQSNLSAIKDFYHFAQLAQLYWKAEVFPNHLMPELAPYVPLLVRYADGEIQMLDLSKYMIMLTTSAEFQPSYDFLSQAAMPKDVFDRVRNSLLDSGLLLPKCPEDGRKIALTNCQRCSEDDTYGSYDQIALVIERVLQVNAYLRLIDRAPSISHQETAEMH</sequence>
<name>A0ABR6XUE3_9BURK</name>
<keyword evidence="2" id="KW-1185">Reference proteome</keyword>